<dbReference type="EMBL" id="CM037153">
    <property type="protein sequence ID" value="KAH7856798.1"/>
    <property type="molecule type" value="Genomic_DNA"/>
</dbReference>
<reference evidence="1 2" key="1">
    <citation type="journal article" date="2021" name="Hortic Res">
        <title>High-quality reference genome and annotation aids understanding of berry development for evergreen blueberry (Vaccinium darrowii).</title>
        <authorList>
            <person name="Yu J."/>
            <person name="Hulse-Kemp A.M."/>
            <person name="Babiker E."/>
            <person name="Staton M."/>
        </authorList>
    </citation>
    <scope>NUCLEOTIDE SEQUENCE [LARGE SCALE GENOMIC DNA]</scope>
    <source>
        <strain evidence="2">cv. NJ 8807/NJ 8810</strain>
        <tissue evidence="1">Young leaf</tissue>
    </source>
</reference>
<organism evidence="1 2">
    <name type="scientific">Vaccinium darrowii</name>
    <dbReference type="NCBI Taxonomy" id="229202"/>
    <lineage>
        <taxon>Eukaryota</taxon>
        <taxon>Viridiplantae</taxon>
        <taxon>Streptophyta</taxon>
        <taxon>Embryophyta</taxon>
        <taxon>Tracheophyta</taxon>
        <taxon>Spermatophyta</taxon>
        <taxon>Magnoliopsida</taxon>
        <taxon>eudicotyledons</taxon>
        <taxon>Gunneridae</taxon>
        <taxon>Pentapetalae</taxon>
        <taxon>asterids</taxon>
        <taxon>Ericales</taxon>
        <taxon>Ericaceae</taxon>
        <taxon>Vaccinioideae</taxon>
        <taxon>Vaccinieae</taxon>
        <taxon>Vaccinium</taxon>
    </lineage>
</organism>
<protein>
    <submittedName>
        <fullName evidence="1">Uncharacterized protein</fullName>
    </submittedName>
</protein>
<name>A0ACB7YTC3_9ERIC</name>
<sequence length="946" mass="107683">MSLWFTHLFAGTRNTEGKSGAQLKIIERPKVDDVPPSGEKSVTVEGVTSRKRKKIGGDVTGDTESKEELGSNVVVCKTPPSKNKSKPHSGSTVDLKKVSEQPSSKKRSKSDQGEASKAIKKPRKSESTSETPFSSSLGGVITLLKELKLRDCHTEVLKRTPFWGIFEATMENKFTIPQCRKSDKLIIEIIETYDPTKDKFRLGKTYMEVTREDMERVFDIKCGNEFVSLRAGCKESIKFVTRRGITQTKWTTKSVKQLLEQYVKSDEQGYVEDVARLLCLFLCHTFFFPTGTTVKWVHLQRVEDLDRMGEYDWTGAIVKDLMTSVRKHHREPRKVTGCVMALLYWLAEHTNLTEALHPEHPIGVVKWSLPTLASKFKKIWLKDLKLKQVVQVLANVAEMRESTEPEIKEVVEDICRSVDVREPNQSNKPSTHEGLHCNEEMPSPSSGKVNTEGCESDSSEHLDEIPSGDDGYIGLEHNDEGSTQKPPAEDEDARTVMDLRAYIASLEREMKERDESNAMEIAMVKREMKERAESHAAEVQQKDEVIAAMNEKILSLLAENNQMFDELEENIVHEVTQSAEPMTKDKQRSLVTHLKGKHRRGTEKDEFVYPDKRKRPDPIKFDVGVSSKEVINADTYVEKPASKPEEIKGLKKNLVHRLMSSEDKDTLDRIWKEVTCSTRIWCGTIVRCSIYVENLRCLIIETALNGNVIDAYAEVLLMEQKTRVSEVLKQRGDGENTQGGATPTSYALTSGFLELIARRTHDERQSILGNMMRNTSGYRYLLFPIHNNFHWTLLVLDTEEGTWRFYNSLRPRTGVDHNLESAKILKIARDNYFKGNLGGLFCTQDCQPIQQEEAPQQVAGSLDCGVIVCYIIRQYFRNATVETKLPKLECRKLRVEIIHDFINDEANSWKPEHNLEVVRHESNQTMEQTIGVAEASKKQPAKRKKK</sequence>
<gene>
    <name evidence="1" type="ORF">Vadar_005689</name>
</gene>
<evidence type="ECO:0000313" key="2">
    <source>
        <dbReference type="Proteomes" id="UP000828048"/>
    </source>
</evidence>
<evidence type="ECO:0000313" key="1">
    <source>
        <dbReference type="EMBL" id="KAH7856798.1"/>
    </source>
</evidence>
<keyword evidence="2" id="KW-1185">Reference proteome</keyword>
<proteinExistence type="predicted"/>
<accession>A0ACB7YTC3</accession>
<dbReference type="Proteomes" id="UP000828048">
    <property type="component" value="Chromosome 3"/>
</dbReference>
<comment type="caution">
    <text evidence="1">The sequence shown here is derived from an EMBL/GenBank/DDBJ whole genome shotgun (WGS) entry which is preliminary data.</text>
</comment>